<gene>
    <name evidence="1" type="ORF">SAMN05421809_3664</name>
</gene>
<proteinExistence type="predicted"/>
<sequence>MRRETGAVTTTMHETESQTELTHAADATIVETAMALKCELLRRTCGPAQIEADTYRTETIDYDLKAAIHGWQAWSDETATQFVEDCLEAACSDLENNWFQALEAIGHSATVSEAHR</sequence>
<dbReference type="Proteomes" id="UP000185687">
    <property type="component" value="Unassembled WGS sequence"/>
</dbReference>
<organism evidence="1 2">
    <name type="scientific">Natronorubrum daqingense</name>
    <dbReference type="NCBI Taxonomy" id="588898"/>
    <lineage>
        <taxon>Archaea</taxon>
        <taxon>Methanobacteriati</taxon>
        <taxon>Methanobacteriota</taxon>
        <taxon>Stenosarchaea group</taxon>
        <taxon>Halobacteria</taxon>
        <taxon>Halobacteriales</taxon>
        <taxon>Natrialbaceae</taxon>
        <taxon>Natronorubrum</taxon>
    </lineage>
</organism>
<dbReference type="EMBL" id="FTNP01000008">
    <property type="protein sequence ID" value="SIS06435.1"/>
    <property type="molecule type" value="Genomic_DNA"/>
</dbReference>
<accession>A0A1N7G1M2</accession>
<reference evidence="1 2" key="1">
    <citation type="submission" date="2017-01" db="EMBL/GenBank/DDBJ databases">
        <authorList>
            <person name="Mah S.A."/>
            <person name="Swanson W.J."/>
            <person name="Moy G.W."/>
            <person name="Vacquier V.D."/>
        </authorList>
    </citation>
    <scope>NUCLEOTIDE SEQUENCE [LARGE SCALE GENOMIC DNA]</scope>
    <source>
        <strain evidence="1 2">CGMCC 1.8909</strain>
    </source>
</reference>
<protein>
    <submittedName>
        <fullName evidence="1">Uncharacterized protein</fullName>
    </submittedName>
</protein>
<name>A0A1N7G1M2_9EURY</name>
<dbReference type="GeneID" id="30957925"/>
<evidence type="ECO:0000313" key="2">
    <source>
        <dbReference type="Proteomes" id="UP000185687"/>
    </source>
</evidence>
<dbReference type="RefSeq" id="WP_139327069.1">
    <property type="nucleotide sequence ID" value="NZ_CP019329.1"/>
</dbReference>
<evidence type="ECO:0000313" key="1">
    <source>
        <dbReference type="EMBL" id="SIS06435.1"/>
    </source>
</evidence>
<keyword evidence="2" id="KW-1185">Reference proteome</keyword>
<dbReference type="AlphaFoldDB" id="A0A1N7G1M2"/>